<dbReference type="Pfam" id="PF00179">
    <property type="entry name" value="UQ_con"/>
    <property type="match status" value="1"/>
</dbReference>
<gene>
    <name evidence="2" type="ORF">DPMN_179973</name>
</gene>
<dbReference type="SUPFAM" id="SSF54495">
    <property type="entry name" value="UBC-like"/>
    <property type="match status" value="1"/>
</dbReference>
<reference evidence="2" key="2">
    <citation type="submission" date="2020-11" db="EMBL/GenBank/DDBJ databases">
        <authorList>
            <person name="McCartney M.A."/>
            <person name="Auch B."/>
            <person name="Kono T."/>
            <person name="Mallez S."/>
            <person name="Becker A."/>
            <person name="Gohl D.M."/>
            <person name="Silverstein K.A.T."/>
            <person name="Koren S."/>
            <person name="Bechman K.B."/>
            <person name="Herman A."/>
            <person name="Abrahante J.E."/>
            <person name="Garbe J."/>
        </authorList>
    </citation>
    <scope>NUCLEOTIDE SEQUENCE</scope>
    <source>
        <strain evidence="2">Duluth1</strain>
        <tissue evidence="2">Whole animal</tissue>
    </source>
</reference>
<sequence length="90" mass="10241">MRPPRVQFITKIFNFHTNINRHGDVGLDSIHYNWSLALTISKVLISLQSLLTNPYCNVRMEPAIGRLYRNNKIELHACGLGSMRGITLSC</sequence>
<evidence type="ECO:0000259" key="1">
    <source>
        <dbReference type="PROSITE" id="PS50127"/>
    </source>
</evidence>
<protein>
    <recommendedName>
        <fullName evidence="1">UBC core domain-containing protein</fullName>
    </recommendedName>
</protein>
<feature type="domain" description="UBC core" evidence="1">
    <location>
        <begin position="1"/>
        <end position="88"/>
    </location>
</feature>
<keyword evidence="3" id="KW-1185">Reference proteome</keyword>
<evidence type="ECO:0000313" key="3">
    <source>
        <dbReference type="Proteomes" id="UP000828390"/>
    </source>
</evidence>
<accession>A0A9D4EDB8</accession>
<dbReference type="Proteomes" id="UP000828390">
    <property type="component" value="Unassembled WGS sequence"/>
</dbReference>
<dbReference type="PROSITE" id="PS50127">
    <property type="entry name" value="UBC_2"/>
    <property type="match status" value="1"/>
</dbReference>
<reference evidence="2" key="1">
    <citation type="journal article" date="2019" name="bioRxiv">
        <title>The Genome of the Zebra Mussel, Dreissena polymorpha: A Resource for Invasive Species Research.</title>
        <authorList>
            <person name="McCartney M.A."/>
            <person name="Auch B."/>
            <person name="Kono T."/>
            <person name="Mallez S."/>
            <person name="Zhang Y."/>
            <person name="Obille A."/>
            <person name="Becker A."/>
            <person name="Abrahante J.E."/>
            <person name="Garbe J."/>
            <person name="Badalamenti J.P."/>
            <person name="Herman A."/>
            <person name="Mangelson H."/>
            <person name="Liachko I."/>
            <person name="Sullivan S."/>
            <person name="Sone E.D."/>
            <person name="Koren S."/>
            <person name="Silverstein K.A.T."/>
            <person name="Beckman K.B."/>
            <person name="Gohl D.M."/>
        </authorList>
    </citation>
    <scope>NUCLEOTIDE SEQUENCE</scope>
    <source>
        <strain evidence="2">Duluth1</strain>
        <tissue evidence="2">Whole animal</tissue>
    </source>
</reference>
<dbReference type="InterPro" id="IPR016135">
    <property type="entry name" value="UBQ-conjugating_enzyme/RWD"/>
</dbReference>
<name>A0A9D4EDB8_DREPO</name>
<proteinExistence type="predicted"/>
<dbReference type="EMBL" id="JAIWYP010000009">
    <property type="protein sequence ID" value="KAH3778509.1"/>
    <property type="molecule type" value="Genomic_DNA"/>
</dbReference>
<dbReference type="Gene3D" id="3.10.110.10">
    <property type="entry name" value="Ubiquitin Conjugating Enzyme"/>
    <property type="match status" value="1"/>
</dbReference>
<dbReference type="AlphaFoldDB" id="A0A9D4EDB8"/>
<evidence type="ECO:0000313" key="2">
    <source>
        <dbReference type="EMBL" id="KAH3778509.1"/>
    </source>
</evidence>
<dbReference type="PANTHER" id="PTHR24068">
    <property type="entry name" value="UBIQUITIN-CONJUGATING ENZYME E2"/>
    <property type="match status" value="1"/>
</dbReference>
<organism evidence="2 3">
    <name type="scientific">Dreissena polymorpha</name>
    <name type="common">Zebra mussel</name>
    <name type="synonym">Mytilus polymorpha</name>
    <dbReference type="NCBI Taxonomy" id="45954"/>
    <lineage>
        <taxon>Eukaryota</taxon>
        <taxon>Metazoa</taxon>
        <taxon>Spiralia</taxon>
        <taxon>Lophotrochozoa</taxon>
        <taxon>Mollusca</taxon>
        <taxon>Bivalvia</taxon>
        <taxon>Autobranchia</taxon>
        <taxon>Heteroconchia</taxon>
        <taxon>Euheterodonta</taxon>
        <taxon>Imparidentia</taxon>
        <taxon>Neoheterodontei</taxon>
        <taxon>Myida</taxon>
        <taxon>Dreissenoidea</taxon>
        <taxon>Dreissenidae</taxon>
        <taxon>Dreissena</taxon>
    </lineage>
</organism>
<dbReference type="InterPro" id="IPR000608">
    <property type="entry name" value="UBC"/>
</dbReference>
<comment type="caution">
    <text evidence="2">The sequence shown here is derived from an EMBL/GenBank/DDBJ whole genome shotgun (WGS) entry which is preliminary data.</text>
</comment>